<name>A0A5N6PW21_9ASTR</name>
<gene>
    <name evidence="2" type="ORF">E3N88_04525</name>
</gene>
<feature type="region of interest" description="Disordered" evidence="1">
    <location>
        <begin position="86"/>
        <end position="122"/>
    </location>
</feature>
<sequence>MSSAPFPIVIYDSDEEYAPITPESSTASIPPPVPLHPVVSDENLEEDLEEDPEDEPVVSRTIKVINETDAYNDCGETIPYTVLYGPATSDDTVETPRAVTPLPSPRRRSKSPIDTVDVEPTPKKRKIAASRWEWIFELLQDWRYEEGRPPTYEGESSQACQPRLITDEPLERTVPTLVARHDHQLHLIRNQIDTAPSSTTVRALEDRI</sequence>
<proteinExistence type="predicted"/>
<reference evidence="2 3" key="1">
    <citation type="submission" date="2019-05" db="EMBL/GenBank/DDBJ databases">
        <title>Mikania micrantha, genome provides insights into the molecular mechanism of rapid growth.</title>
        <authorList>
            <person name="Liu B."/>
        </authorList>
    </citation>
    <scope>NUCLEOTIDE SEQUENCE [LARGE SCALE GENOMIC DNA]</scope>
    <source>
        <strain evidence="2">NLD-2019</strain>
        <tissue evidence="2">Leaf</tissue>
    </source>
</reference>
<keyword evidence="3" id="KW-1185">Reference proteome</keyword>
<evidence type="ECO:0000256" key="1">
    <source>
        <dbReference type="SAM" id="MobiDB-lite"/>
    </source>
</evidence>
<organism evidence="2 3">
    <name type="scientific">Mikania micrantha</name>
    <name type="common">bitter vine</name>
    <dbReference type="NCBI Taxonomy" id="192012"/>
    <lineage>
        <taxon>Eukaryota</taxon>
        <taxon>Viridiplantae</taxon>
        <taxon>Streptophyta</taxon>
        <taxon>Embryophyta</taxon>
        <taxon>Tracheophyta</taxon>
        <taxon>Spermatophyta</taxon>
        <taxon>Magnoliopsida</taxon>
        <taxon>eudicotyledons</taxon>
        <taxon>Gunneridae</taxon>
        <taxon>Pentapetalae</taxon>
        <taxon>asterids</taxon>
        <taxon>campanulids</taxon>
        <taxon>Asterales</taxon>
        <taxon>Asteraceae</taxon>
        <taxon>Asteroideae</taxon>
        <taxon>Heliantheae alliance</taxon>
        <taxon>Eupatorieae</taxon>
        <taxon>Mikania</taxon>
    </lineage>
</organism>
<dbReference type="Proteomes" id="UP000326396">
    <property type="component" value="Linkage Group LG10"/>
</dbReference>
<dbReference type="AlphaFoldDB" id="A0A5N6PW21"/>
<comment type="caution">
    <text evidence="2">The sequence shown here is derived from an EMBL/GenBank/DDBJ whole genome shotgun (WGS) entry which is preliminary data.</text>
</comment>
<feature type="compositionally biased region" description="Acidic residues" evidence="1">
    <location>
        <begin position="42"/>
        <end position="56"/>
    </location>
</feature>
<evidence type="ECO:0000313" key="3">
    <source>
        <dbReference type="Proteomes" id="UP000326396"/>
    </source>
</evidence>
<dbReference type="OrthoDB" id="1831354at2759"/>
<evidence type="ECO:0000313" key="2">
    <source>
        <dbReference type="EMBL" id="KAD7117257.1"/>
    </source>
</evidence>
<accession>A0A5N6PW21</accession>
<dbReference type="EMBL" id="SZYD01000002">
    <property type="protein sequence ID" value="KAD7117257.1"/>
    <property type="molecule type" value="Genomic_DNA"/>
</dbReference>
<protein>
    <submittedName>
        <fullName evidence="2">Uncharacterized protein</fullName>
    </submittedName>
</protein>
<feature type="region of interest" description="Disordered" evidence="1">
    <location>
        <begin position="17"/>
        <end position="57"/>
    </location>
</feature>